<sequence>MSSDDPAPPAAPPAPPASPAAPPAPPAAPPARPEQPPPPLDLSQPQYSQENYIGRAKHFFKLTNPLNLFVSNEQLEEARRIVHTYQKTKVMPEGYDEERLWRMKYLYDSAFHPDTGEKMFAICRMSAQAPMNTLITGCMITFYKTTPQTIFWQWVNQTFNAGVNYTNRSGSQPISKTRLLASYVAACGGALGTALYLNSKVKTMKPLYARLVPFAAVAGANLINIPMMRSAELSNGTAIYTASGEHVGESRRAAAAGIAAVCVSRILMAVPGMTLTPMLINNLAQRGVFCRNPRLEMPLQMLIVGLCVTIATPLGCALFTQKAAIGVNWLEADLQHGAQDAYESTQKEIYLELTLSQKRCILLSRLKSKCVHLSHLASTTSSNPRLEMPLQMLIVGLCVTIATPLGCALFTQKAAIGVNWLEADLQHGAQDAYESTQKEIYLELTLSQKRCILLSRLKSKCVHLSHLASTTSSNPRLEMPLQMLIVGLCVTIATPLGCALFTQKAAIGVDWLEADLQEKVKKMEGKEPIKEVYFNKGL</sequence>
<dbReference type="EMBL" id="JAHIBW010000026">
    <property type="protein sequence ID" value="KAG7297457.1"/>
    <property type="molecule type" value="Genomic_DNA"/>
</dbReference>
<organism evidence="11 12">
    <name type="scientific">Plutella xylostella</name>
    <name type="common">Diamondback moth</name>
    <name type="synonym">Plutella maculipennis</name>
    <dbReference type="NCBI Taxonomy" id="51655"/>
    <lineage>
        <taxon>Eukaryota</taxon>
        <taxon>Metazoa</taxon>
        <taxon>Ecdysozoa</taxon>
        <taxon>Arthropoda</taxon>
        <taxon>Hexapoda</taxon>
        <taxon>Insecta</taxon>
        <taxon>Pterygota</taxon>
        <taxon>Neoptera</taxon>
        <taxon>Endopterygota</taxon>
        <taxon>Lepidoptera</taxon>
        <taxon>Glossata</taxon>
        <taxon>Ditrysia</taxon>
        <taxon>Yponomeutoidea</taxon>
        <taxon>Plutellidae</taxon>
        <taxon>Plutella</taxon>
    </lineage>
</organism>
<dbReference type="Proteomes" id="UP000823941">
    <property type="component" value="Chromosome 26"/>
</dbReference>
<evidence type="ECO:0000313" key="12">
    <source>
        <dbReference type="Proteomes" id="UP000823941"/>
    </source>
</evidence>
<keyword evidence="4 10" id="KW-0812">Transmembrane</keyword>
<gene>
    <name evidence="11" type="ORF">JYU34_019457</name>
</gene>
<evidence type="ECO:0000256" key="7">
    <source>
        <dbReference type="ARBA" id="ARBA00023128"/>
    </source>
</evidence>
<dbReference type="PANTHER" id="PTHR11153:SF8">
    <property type="entry name" value="SIDEROFLEXIN-1"/>
    <property type="match status" value="1"/>
</dbReference>
<evidence type="ECO:0000256" key="1">
    <source>
        <dbReference type="ARBA" id="ARBA00004225"/>
    </source>
</evidence>
<keyword evidence="3" id="KW-0813">Transport</keyword>
<accession>A0ABQ7PWU8</accession>
<evidence type="ECO:0000313" key="11">
    <source>
        <dbReference type="EMBL" id="KAG7297457.1"/>
    </source>
</evidence>
<protein>
    <recommendedName>
        <fullName evidence="13">Sidoreflexin</fullName>
    </recommendedName>
</protein>
<feature type="compositionally biased region" description="Pro residues" evidence="9">
    <location>
        <begin position="1"/>
        <end position="40"/>
    </location>
</feature>
<evidence type="ECO:0000256" key="3">
    <source>
        <dbReference type="ARBA" id="ARBA00022448"/>
    </source>
</evidence>
<reference evidence="11 12" key="1">
    <citation type="submission" date="2021-06" db="EMBL/GenBank/DDBJ databases">
        <title>A haploid diamondback moth (Plutella xylostella L.) genome assembly resolves 31 chromosomes and identifies a diamide resistance mutation.</title>
        <authorList>
            <person name="Ward C.M."/>
            <person name="Perry K.D."/>
            <person name="Baker G."/>
            <person name="Powis K."/>
            <person name="Heckel D.G."/>
            <person name="Baxter S.W."/>
        </authorList>
    </citation>
    <scope>NUCLEOTIDE SEQUENCE [LARGE SCALE GENOMIC DNA]</scope>
    <source>
        <strain evidence="11 12">LV</strain>
        <tissue evidence="11">Single pupa</tissue>
    </source>
</reference>
<keyword evidence="6 10" id="KW-1133">Transmembrane helix</keyword>
<comment type="caution">
    <text evidence="11">The sequence shown here is derived from an EMBL/GenBank/DDBJ whole genome shotgun (WGS) entry which is preliminary data.</text>
</comment>
<evidence type="ECO:0000256" key="10">
    <source>
        <dbReference type="SAM" id="Phobius"/>
    </source>
</evidence>
<feature type="region of interest" description="Disordered" evidence="9">
    <location>
        <begin position="1"/>
        <end position="46"/>
    </location>
</feature>
<feature type="transmembrane region" description="Helical" evidence="10">
    <location>
        <begin position="179"/>
        <end position="197"/>
    </location>
</feature>
<keyword evidence="5" id="KW-0029">Amino-acid transport</keyword>
<dbReference type="NCBIfam" id="TIGR00798">
    <property type="entry name" value="mtc"/>
    <property type="match status" value="1"/>
</dbReference>
<keyword evidence="12" id="KW-1185">Reference proteome</keyword>
<dbReference type="Pfam" id="PF03820">
    <property type="entry name" value="SFXNs"/>
    <property type="match status" value="3"/>
</dbReference>
<feature type="transmembrane region" description="Helical" evidence="10">
    <location>
        <begin position="390"/>
        <end position="411"/>
    </location>
</feature>
<feature type="transmembrane region" description="Helical" evidence="10">
    <location>
        <begin position="209"/>
        <end position="227"/>
    </location>
</feature>
<keyword evidence="8 10" id="KW-0472">Membrane</keyword>
<name>A0ABQ7PWU8_PLUXY</name>
<evidence type="ECO:0008006" key="13">
    <source>
        <dbReference type="Google" id="ProtNLM"/>
    </source>
</evidence>
<comment type="subcellular location">
    <subcellularLocation>
        <location evidence="1">Mitochondrion membrane</location>
        <topology evidence="1">Multi-pass membrane protein</topology>
    </subcellularLocation>
</comment>
<proteinExistence type="inferred from homology"/>
<feature type="transmembrane region" description="Helical" evidence="10">
    <location>
        <begin position="301"/>
        <end position="320"/>
    </location>
</feature>
<evidence type="ECO:0000256" key="2">
    <source>
        <dbReference type="ARBA" id="ARBA00005974"/>
    </source>
</evidence>
<keyword evidence="7" id="KW-0496">Mitochondrion</keyword>
<evidence type="ECO:0000256" key="8">
    <source>
        <dbReference type="ARBA" id="ARBA00023136"/>
    </source>
</evidence>
<evidence type="ECO:0000256" key="9">
    <source>
        <dbReference type="SAM" id="MobiDB-lite"/>
    </source>
</evidence>
<evidence type="ECO:0000256" key="5">
    <source>
        <dbReference type="ARBA" id="ARBA00022970"/>
    </source>
</evidence>
<evidence type="ECO:0000256" key="6">
    <source>
        <dbReference type="ARBA" id="ARBA00022989"/>
    </source>
</evidence>
<comment type="similarity">
    <text evidence="2">Belongs to the sideroflexin family.</text>
</comment>
<dbReference type="InterPro" id="IPR004686">
    <property type="entry name" value="Mtc"/>
</dbReference>
<dbReference type="PANTHER" id="PTHR11153">
    <property type="entry name" value="SIDEROFLEXIN"/>
    <property type="match status" value="1"/>
</dbReference>
<feature type="transmembrane region" description="Helical" evidence="10">
    <location>
        <begin position="483"/>
        <end position="502"/>
    </location>
</feature>
<evidence type="ECO:0000256" key="4">
    <source>
        <dbReference type="ARBA" id="ARBA00022692"/>
    </source>
</evidence>